<evidence type="ECO:0000259" key="2">
    <source>
        <dbReference type="PROSITE" id="PS50060"/>
    </source>
</evidence>
<proteinExistence type="predicted"/>
<gene>
    <name evidence="3" type="ORF">OFUS_LOCUS12624</name>
</gene>
<protein>
    <recommendedName>
        <fullName evidence="2">MAM domain-containing protein</fullName>
    </recommendedName>
</protein>
<dbReference type="PANTHER" id="PTHR23282">
    <property type="entry name" value="APICAL ENDOSOMAL GLYCOPROTEIN PRECURSOR"/>
    <property type="match status" value="1"/>
</dbReference>
<dbReference type="SUPFAM" id="SSF49899">
    <property type="entry name" value="Concanavalin A-like lectins/glucanases"/>
    <property type="match status" value="1"/>
</dbReference>
<dbReference type="AlphaFoldDB" id="A0A8S4NXY9"/>
<feature type="signal peptide" evidence="1">
    <location>
        <begin position="1"/>
        <end position="24"/>
    </location>
</feature>
<dbReference type="InterPro" id="IPR051560">
    <property type="entry name" value="MAM_domain-containing"/>
</dbReference>
<dbReference type="GO" id="GO:0016020">
    <property type="term" value="C:membrane"/>
    <property type="evidence" value="ECO:0007669"/>
    <property type="project" value="InterPro"/>
</dbReference>
<dbReference type="Proteomes" id="UP000749559">
    <property type="component" value="Unassembled WGS sequence"/>
</dbReference>
<dbReference type="OrthoDB" id="412155at2759"/>
<keyword evidence="4" id="KW-1185">Reference proteome</keyword>
<reference evidence="3" key="1">
    <citation type="submission" date="2022-03" db="EMBL/GenBank/DDBJ databases">
        <authorList>
            <person name="Martin C."/>
        </authorList>
    </citation>
    <scope>NUCLEOTIDE SEQUENCE</scope>
</reference>
<dbReference type="CDD" id="cd06263">
    <property type="entry name" value="MAM"/>
    <property type="match status" value="1"/>
</dbReference>
<evidence type="ECO:0000313" key="3">
    <source>
        <dbReference type="EMBL" id="CAH1786799.1"/>
    </source>
</evidence>
<name>A0A8S4NXY9_OWEFU</name>
<dbReference type="PROSITE" id="PS50060">
    <property type="entry name" value="MAM_2"/>
    <property type="match status" value="1"/>
</dbReference>
<dbReference type="Gene3D" id="2.60.120.200">
    <property type="match status" value="1"/>
</dbReference>
<dbReference type="InterPro" id="IPR000998">
    <property type="entry name" value="MAM_dom"/>
</dbReference>
<feature type="chain" id="PRO_5035861932" description="MAM domain-containing protein" evidence="1">
    <location>
        <begin position="25"/>
        <end position="225"/>
    </location>
</feature>
<evidence type="ECO:0000313" key="4">
    <source>
        <dbReference type="Proteomes" id="UP000749559"/>
    </source>
</evidence>
<sequence>MNTHGVTLLIFSFLYVFLYVHVKAAPPFDCDFEKGLCGWQGDKRGNFQWTRGRGSNKPYNTGPTVDHTLGTSDGYYMYIRAIQQKRGHKARLISPDVDASKSQQCVSFWYHMNGKDIDRLNVFVTRSQRILKLGTRPKWQKKRNQGTKWLFATMDIPKQATKLKVVFEGVVGKGQRGDISIDDVTIQPTSCQNSKYSNIQLHNPAMMMNYHFGKLNYVNKKSCSF</sequence>
<dbReference type="PRINTS" id="PR00020">
    <property type="entry name" value="MAMDOMAIN"/>
</dbReference>
<keyword evidence="1" id="KW-0732">Signal</keyword>
<dbReference type="EMBL" id="CAIIXF020000006">
    <property type="protein sequence ID" value="CAH1786799.1"/>
    <property type="molecule type" value="Genomic_DNA"/>
</dbReference>
<organism evidence="3 4">
    <name type="scientific">Owenia fusiformis</name>
    <name type="common">Polychaete worm</name>
    <dbReference type="NCBI Taxonomy" id="6347"/>
    <lineage>
        <taxon>Eukaryota</taxon>
        <taxon>Metazoa</taxon>
        <taxon>Spiralia</taxon>
        <taxon>Lophotrochozoa</taxon>
        <taxon>Annelida</taxon>
        <taxon>Polychaeta</taxon>
        <taxon>Sedentaria</taxon>
        <taxon>Canalipalpata</taxon>
        <taxon>Sabellida</taxon>
        <taxon>Oweniida</taxon>
        <taxon>Oweniidae</taxon>
        <taxon>Owenia</taxon>
    </lineage>
</organism>
<evidence type="ECO:0000256" key="1">
    <source>
        <dbReference type="SAM" id="SignalP"/>
    </source>
</evidence>
<feature type="domain" description="MAM" evidence="2">
    <location>
        <begin position="28"/>
        <end position="193"/>
    </location>
</feature>
<dbReference type="SMART" id="SM00137">
    <property type="entry name" value="MAM"/>
    <property type="match status" value="1"/>
</dbReference>
<comment type="caution">
    <text evidence="3">The sequence shown here is derived from an EMBL/GenBank/DDBJ whole genome shotgun (WGS) entry which is preliminary data.</text>
</comment>
<dbReference type="PANTHER" id="PTHR23282:SF101">
    <property type="entry name" value="MAM DOMAIN-CONTAINING PROTEIN"/>
    <property type="match status" value="1"/>
</dbReference>
<accession>A0A8S4NXY9</accession>
<dbReference type="PROSITE" id="PS00740">
    <property type="entry name" value="MAM_1"/>
    <property type="match status" value="1"/>
</dbReference>
<dbReference type="Pfam" id="PF00629">
    <property type="entry name" value="MAM"/>
    <property type="match status" value="1"/>
</dbReference>
<dbReference type="InterPro" id="IPR013320">
    <property type="entry name" value="ConA-like_dom_sf"/>
</dbReference>